<organism evidence="1 2">
    <name type="scientific">Mycobacterium intracellulare</name>
    <dbReference type="NCBI Taxonomy" id="1767"/>
    <lineage>
        <taxon>Bacteria</taxon>
        <taxon>Bacillati</taxon>
        <taxon>Actinomycetota</taxon>
        <taxon>Actinomycetes</taxon>
        <taxon>Mycobacteriales</taxon>
        <taxon>Mycobacteriaceae</taxon>
        <taxon>Mycobacterium</taxon>
        <taxon>Mycobacterium avium complex (MAC)</taxon>
    </lineage>
</organism>
<name>A0AAE4REA4_MYCIT</name>
<dbReference type="AlphaFoldDB" id="A0AAE4REA4"/>
<comment type="caution">
    <text evidence="1">The sequence shown here is derived from an EMBL/GenBank/DDBJ whole genome shotgun (WGS) entry which is preliminary data.</text>
</comment>
<accession>A0AAE4REA4</accession>
<dbReference type="RefSeq" id="WP_317728713.1">
    <property type="nucleotide sequence ID" value="NZ_JAWLLC010000033.1"/>
</dbReference>
<sequence length="149" mass="15696">MTTPTAQRAIEHIAARLAAGIVHPGNPDTNQPAKLIALPGLSSTGIPPEMAQHFANEAGLPANDAPRLVAEAILHLLDTELGLELIPASELRQLQAQVAEPDTTTGAAINIHCRCNPSRALLTVSGRRSMITTDGAALRQRLDQVCTCT</sequence>
<dbReference type="EMBL" id="JAWLLD010000021">
    <property type="protein sequence ID" value="MDV7014236.1"/>
    <property type="molecule type" value="Genomic_DNA"/>
</dbReference>
<dbReference type="Proteomes" id="UP001187143">
    <property type="component" value="Unassembled WGS sequence"/>
</dbReference>
<protein>
    <submittedName>
        <fullName evidence="1">Uncharacterized protein</fullName>
    </submittedName>
</protein>
<evidence type="ECO:0000313" key="2">
    <source>
        <dbReference type="Proteomes" id="UP001187143"/>
    </source>
</evidence>
<gene>
    <name evidence="1" type="ORF">R4F53_18265</name>
</gene>
<reference evidence="1" key="1">
    <citation type="submission" date="2023-10" db="EMBL/GenBank/DDBJ databases">
        <title>Characterization and genome sequence of Mycobacterium intracellulare ABSURDO, a novel pathogenic isolate with three colony morphotypes that vary in growth and acid-fastness.</title>
        <authorList>
            <person name="Jude B.A."/>
            <person name="Robinson R.T."/>
        </authorList>
    </citation>
    <scope>NUCLEOTIDE SEQUENCE</scope>
    <source>
        <strain evidence="1">ABSURDO Component B</strain>
    </source>
</reference>
<evidence type="ECO:0000313" key="1">
    <source>
        <dbReference type="EMBL" id="MDV7014236.1"/>
    </source>
</evidence>
<proteinExistence type="predicted"/>